<evidence type="ECO:0000313" key="3">
    <source>
        <dbReference type="Proteomes" id="UP000037020"/>
    </source>
</evidence>
<sequence>MSAQEPAAPVAARRDEERQPSMSDLLASCAAASAVSTPPTAPEAAGPRTDEGSAPAGTDCPAEAGPHAA</sequence>
<keyword evidence="3" id="KW-1185">Reference proteome</keyword>
<reference evidence="2 3" key="1">
    <citation type="submission" date="2015-07" db="EMBL/GenBank/DDBJ databases">
        <authorList>
            <person name="Ju K.-S."/>
            <person name="Doroghazi J.R."/>
            <person name="Metcalf W.W."/>
        </authorList>
    </citation>
    <scope>NUCLEOTIDE SEQUENCE [LARGE SCALE GENOMIC DNA]</scope>
    <source>
        <strain evidence="2 3">NRRL B-3589</strain>
    </source>
</reference>
<gene>
    <name evidence="2" type="ORF">ADK38_19590</name>
</gene>
<evidence type="ECO:0000256" key="1">
    <source>
        <dbReference type="SAM" id="MobiDB-lite"/>
    </source>
</evidence>
<dbReference type="Proteomes" id="UP000037020">
    <property type="component" value="Unassembled WGS sequence"/>
</dbReference>
<comment type="caution">
    <text evidence="2">The sequence shown here is derived from an EMBL/GenBank/DDBJ whole genome shotgun (WGS) entry which is preliminary data.</text>
</comment>
<name>A0ABR5J4X6_9ACTN</name>
<accession>A0ABR5J4X6</accession>
<feature type="compositionally biased region" description="Low complexity" evidence="1">
    <location>
        <begin position="27"/>
        <end position="45"/>
    </location>
</feature>
<organism evidence="2 3">
    <name type="scientific">Streptomyces varsoviensis</name>
    <dbReference type="NCBI Taxonomy" id="67373"/>
    <lineage>
        <taxon>Bacteria</taxon>
        <taxon>Bacillati</taxon>
        <taxon>Actinomycetota</taxon>
        <taxon>Actinomycetes</taxon>
        <taxon>Kitasatosporales</taxon>
        <taxon>Streptomycetaceae</taxon>
        <taxon>Streptomyces</taxon>
    </lineage>
</organism>
<protein>
    <submittedName>
        <fullName evidence="2">Uncharacterized protein</fullName>
    </submittedName>
</protein>
<evidence type="ECO:0000313" key="2">
    <source>
        <dbReference type="EMBL" id="KOG88474.1"/>
    </source>
</evidence>
<feature type="region of interest" description="Disordered" evidence="1">
    <location>
        <begin position="1"/>
        <end position="69"/>
    </location>
</feature>
<dbReference type="RefSeq" id="WP_037966301.1">
    <property type="nucleotide sequence ID" value="NZ_JBIRHZ010000012.1"/>
</dbReference>
<proteinExistence type="predicted"/>
<dbReference type="EMBL" id="LGUT01001671">
    <property type="protein sequence ID" value="KOG88474.1"/>
    <property type="molecule type" value="Genomic_DNA"/>
</dbReference>